<evidence type="ECO:0000313" key="2">
    <source>
        <dbReference type="EMBL" id="EDM16085.1"/>
    </source>
</evidence>
<dbReference type="AlphaFoldDB" id="A6HRY8"/>
<keyword evidence="1" id="KW-0472">Membrane</keyword>
<dbReference type="Proteomes" id="UP000234681">
    <property type="component" value="Chromosome 7"/>
</dbReference>
<accession>A6HRY8</accession>
<proteinExistence type="predicted"/>
<reference evidence="2 3" key="1">
    <citation type="submission" date="2005-09" db="EMBL/GenBank/DDBJ databases">
        <authorList>
            <person name="Mural R.J."/>
            <person name="Li P.W."/>
            <person name="Adams M.D."/>
            <person name="Amanatides P.G."/>
            <person name="Baden-Tillson H."/>
            <person name="Barnstead M."/>
            <person name="Chin S.H."/>
            <person name="Dew I."/>
            <person name="Evans C.A."/>
            <person name="Ferriera S."/>
            <person name="Flanigan M."/>
            <person name="Fosler C."/>
            <person name="Glodek A."/>
            <person name="Gu Z."/>
            <person name="Holt R.A."/>
            <person name="Jennings D."/>
            <person name="Kraft C.L."/>
            <person name="Lu F."/>
            <person name="Nguyen T."/>
            <person name="Nusskern D.R."/>
            <person name="Pfannkoch C.M."/>
            <person name="Sitter C."/>
            <person name="Sutton G.G."/>
            <person name="Venter J.C."/>
            <person name="Wang Z."/>
            <person name="Woodage T."/>
            <person name="Zheng X.H."/>
            <person name="Zhong F."/>
        </authorList>
    </citation>
    <scope>NUCLEOTIDE SEQUENCE [LARGE SCALE GENOMIC DNA]</scope>
    <source>
        <strain>BN</strain>
        <strain evidence="3">Sprague-Dawley</strain>
    </source>
</reference>
<name>A6HRY8_RAT</name>
<evidence type="ECO:0000256" key="1">
    <source>
        <dbReference type="SAM" id="Phobius"/>
    </source>
</evidence>
<organism evidence="2 3">
    <name type="scientific">Rattus norvegicus</name>
    <name type="common">Rat</name>
    <dbReference type="NCBI Taxonomy" id="10116"/>
    <lineage>
        <taxon>Eukaryota</taxon>
        <taxon>Metazoa</taxon>
        <taxon>Chordata</taxon>
        <taxon>Craniata</taxon>
        <taxon>Vertebrata</taxon>
        <taxon>Euteleostomi</taxon>
        <taxon>Mammalia</taxon>
        <taxon>Eutheria</taxon>
        <taxon>Euarchontoglires</taxon>
        <taxon>Glires</taxon>
        <taxon>Rodentia</taxon>
        <taxon>Myomorpha</taxon>
        <taxon>Muroidea</taxon>
        <taxon>Muridae</taxon>
        <taxon>Murinae</taxon>
        <taxon>Rattus</taxon>
    </lineage>
</organism>
<keyword evidence="1" id="KW-1133">Transmembrane helix</keyword>
<dbReference type="EMBL" id="CH473950">
    <property type="protein sequence ID" value="EDM16085.1"/>
    <property type="molecule type" value="Genomic_DNA"/>
</dbReference>
<evidence type="ECO:0000313" key="3">
    <source>
        <dbReference type="Proteomes" id="UP000234681"/>
    </source>
</evidence>
<gene>
    <name evidence="2" type="ORF">rCG_59605</name>
</gene>
<sequence>MEGPKGTLRHGLPRKTRHPLEMVILLALLIAVGLPLVKTNRSPVTFVSLRATLTARIQRPVILAKSSVCWLSHEYSNVSSTCQNSAPNCVQPPHFFLLKHHLSLRGFWSKSPCPSYL</sequence>
<feature type="transmembrane region" description="Helical" evidence="1">
    <location>
        <begin position="20"/>
        <end position="37"/>
    </location>
</feature>
<protein>
    <submittedName>
        <fullName evidence="2">RCG59605</fullName>
    </submittedName>
</protein>
<keyword evidence="1" id="KW-0812">Transmembrane</keyword>